<keyword evidence="1" id="KW-0812">Transmembrane</keyword>
<evidence type="ECO:0000259" key="2">
    <source>
        <dbReference type="PROSITE" id="PS50234"/>
    </source>
</evidence>
<evidence type="ECO:0000313" key="3">
    <source>
        <dbReference type="EMBL" id="MBB3861482.1"/>
    </source>
</evidence>
<reference evidence="3 4" key="1">
    <citation type="submission" date="2020-08" db="EMBL/GenBank/DDBJ databases">
        <title>Genomic Encyclopedia of Type Strains, Phase IV (KMG-IV): sequencing the most valuable type-strain genomes for metagenomic binning, comparative biology and taxonomic classification.</title>
        <authorList>
            <person name="Goeker M."/>
        </authorList>
    </citation>
    <scope>NUCLEOTIDE SEQUENCE [LARGE SCALE GENOMIC DNA]</scope>
    <source>
        <strain evidence="3 4">DSM 14552</strain>
    </source>
</reference>
<feature type="domain" description="VWFA" evidence="2">
    <location>
        <begin position="146"/>
        <end position="241"/>
    </location>
</feature>
<dbReference type="AlphaFoldDB" id="A0A7W6EWM2"/>
<sequence length="647" mass="69301">MSPVTRLVYALLRSRSGNILPLAAGAIFAVAALIGGAIDISRGWRVQTRLQAACDAGVLAGRKAVTTKGFDAAAEASAASYFNANFDPDQFSAKDTVFDPSSADRGSTIDAVATTYLPPLLMQIFGFGDMEVTTRCTASMGVGNSDIMLVLDTTGSMSSLLSGSTQTRIQALRASMKSFYTTIETAVSGTNARVRYGFVPYSSSVNVGHLLVDLNPEYLVDSWVIQSRKPIYKSVQTFTGYGTPTNGAPVATTTNPTYSSWSNYNSTTYLSSGSCNAQKPADTAWSNNGVATTTSTTTINGSGQQVVTTTTSQPQTATLYGCNISFLSYRLQSRTGTRQSVTTVTSTANAQYVTTQVFDKWEYRPVTYDTSHYKQFESVSTNTGDNAAAVSSRWKGCIEERSTVSEDAFTWSSVTGMTPAGAEDLDIDGAPDGSPGTKWAPMWPEVVYIRTTISFGTVYMNSALPSATGQQAASYCPSPAQLFSSMNQAAFYAYADALVPEGGTYHDIGMVWGARLSSPDGMWSGHVRDAPDNGGEVSRHLIFMTDGEMAPSYSIQSAWGVEYHDRRVTDDGVTHDTERHNSRFLALCNQVKAKGIRVWVIAFAQAMTPQLQACASDSSAFTAANASQLDTAFQSIAKQVGELRVVQ</sequence>
<dbReference type="Pfam" id="PF13400">
    <property type="entry name" value="Tad"/>
    <property type="match status" value="1"/>
</dbReference>
<keyword evidence="4" id="KW-1185">Reference proteome</keyword>
<comment type="caution">
    <text evidence="3">The sequence shown here is derived from an EMBL/GenBank/DDBJ whole genome shotgun (WGS) entry which is preliminary data.</text>
</comment>
<dbReference type="InterPro" id="IPR002035">
    <property type="entry name" value="VWF_A"/>
</dbReference>
<dbReference type="Gene3D" id="3.40.50.410">
    <property type="entry name" value="von Willebrand factor, type A domain"/>
    <property type="match status" value="2"/>
</dbReference>
<evidence type="ECO:0000256" key="1">
    <source>
        <dbReference type="SAM" id="Phobius"/>
    </source>
</evidence>
<gene>
    <name evidence="3" type="ORF">GGQ88_002766</name>
</gene>
<feature type="transmembrane region" description="Helical" evidence="1">
    <location>
        <begin position="20"/>
        <end position="40"/>
    </location>
</feature>
<accession>A0A7W6EWM2</accession>
<dbReference type="InterPro" id="IPR028087">
    <property type="entry name" value="Tad_N"/>
</dbReference>
<keyword evidence="1" id="KW-1133">Transmembrane helix</keyword>
<dbReference type="InterPro" id="IPR036465">
    <property type="entry name" value="vWFA_dom_sf"/>
</dbReference>
<protein>
    <submittedName>
        <fullName evidence="3">Flp pilus assembly protein TadG</fullName>
    </submittedName>
</protein>
<dbReference type="PROSITE" id="PS50234">
    <property type="entry name" value="VWFA"/>
    <property type="match status" value="1"/>
</dbReference>
<keyword evidence="1" id="KW-0472">Membrane</keyword>
<dbReference type="Proteomes" id="UP000562395">
    <property type="component" value="Unassembled WGS sequence"/>
</dbReference>
<organism evidence="3 4">
    <name type="scientific">Novosphingobium hassiacum</name>
    <dbReference type="NCBI Taxonomy" id="173676"/>
    <lineage>
        <taxon>Bacteria</taxon>
        <taxon>Pseudomonadati</taxon>
        <taxon>Pseudomonadota</taxon>
        <taxon>Alphaproteobacteria</taxon>
        <taxon>Sphingomonadales</taxon>
        <taxon>Sphingomonadaceae</taxon>
        <taxon>Novosphingobium</taxon>
    </lineage>
</organism>
<proteinExistence type="predicted"/>
<name>A0A7W6EWM2_9SPHN</name>
<evidence type="ECO:0000313" key="4">
    <source>
        <dbReference type="Proteomes" id="UP000562395"/>
    </source>
</evidence>
<dbReference type="SUPFAM" id="SSF53300">
    <property type="entry name" value="vWA-like"/>
    <property type="match status" value="1"/>
</dbReference>
<dbReference type="EMBL" id="JACICY010000006">
    <property type="protein sequence ID" value="MBB3861482.1"/>
    <property type="molecule type" value="Genomic_DNA"/>
</dbReference>